<dbReference type="AlphaFoldDB" id="A0RX78"/>
<accession>A0RX78</accession>
<gene>
    <name evidence="2" type="ordered locus">CENSYa_1322</name>
</gene>
<organism evidence="2 3">
    <name type="scientific">Cenarchaeum symbiosum (strain A)</name>
    <dbReference type="NCBI Taxonomy" id="414004"/>
    <lineage>
        <taxon>Archaea</taxon>
        <taxon>Nitrososphaerota</taxon>
        <taxon>Candidatus Cenarchaeales</taxon>
        <taxon>Candidatus Cenarchaeaceae</taxon>
        <taxon>Candidatus Cenarchaeum</taxon>
    </lineage>
</organism>
<name>A0RX78_CENSY</name>
<sequence>MPELICEECGKRMFHENPVTLEVEGKIHKKFCRKKDGSAHSYMHREPGHADTFDAERHVDTEGKPVLKK</sequence>
<evidence type="ECO:0000313" key="2">
    <source>
        <dbReference type="EMBL" id="ABK77945.1"/>
    </source>
</evidence>
<dbReference type="HOGENOM" id="CLU_2765856_0_0_2"/>
<evidence type="ECO:0000256" key="1">
    <source>
        <dbReference type="SAM" id="MobiDB-lite"/>
    </source>
</evidence>
<reference evidence="2 3" key="1">
    <citation type="journal article" date="2006" name="Proc. Natl. Acad. Sci. U.S.A.">
        <title>Genomic analysis of the uncultivated marine crenarchaeote Cenarchaeum symbiosum.</title>
        <authorList>
            <person name="Hallam S.J."/>
            <person name="Konstantinidis K.T."/>
            <person name="Putnam N."/>
            <person name="Schleper C."/>
            <person name="Watanabe Y."/>
            <person name="Sugahara J."/>
            <person name="Preston C."/>
            <person name="de la Torre J."/>
            <person name="Richardson P.M."/>
            <person name="DeLong E.F."/>
        </authorList>
    </citation>
    <scope>NUCLEOTIDE SEQUENCE [LARGE SCALE GENOMIC DNA]</scope>
    <source>
        <strain evidence="3">A</strain>
    </source>
</reference>
<evidence type="ECO:0000313" key="3">
    <source>
        <dbReference type="Proteomes" id="UP000000758"/>
    </source>
</evidence>
<protein>
    <submittedName>
        <fullName evidence="2">Uncharacterized protein</fullName>
    </submittedName>
</protein>
<dbReference type="Proteomes" id="UP000000758">
    <property type="component" value="Chromosome"/>
</dbReference>
<keyword evidence="3" id="KW-1185">Reference proteome</keyword>
<proteinExistence type="predicted"/>
<dbReference type="KEGG" id="csy:CENSYa_1322"/>
<dbReference type="EMBL" id="DP000238">
    <property type="protein sequence ID" value="ABK77945.1"/>
    <property type="molecule type" value="Genomic_DNA"/>
</dbReference>
<dbReference type="EnsemblBacteria" id="ABK77945">
    <property type="protein sequence ID" value="ABK77945"/>
    <property type="gene ID" value="CENSYa_1322"/>
</dbReference>
<feature type="region of interest" description="Disordered" evidence="1">
    <location>
        <begin position="38"/>
        <end position="69"/>
    </location>
</feature>